<protein>
    <recommendedName>
        <fullName evidence="3">HicB family protein</fullName>
    </recommendedName>
</protein>
<accession>A0ABS9MEE5</accession>
<keyword evidence="2" id="KW-1185">Reference proteome</keyword>
<dbReference type="EMBL" id="JAKNJB010000068">
    <property type="protein sequence ID" value="MCG4529197.1"/>
    <property type="molecule type" value="Genomic_DNA"/>
</dbReference>
<organism evidence="1 2">
    <name type="scientific">Intestinimonas massiliensis</name>
    <name type="common">ex Afouda et al. 2020</name>
    <dbReference type="NCBI Taxonomy" id="1673721"/>
    <lineage>
        <taxon>Bacteria</taxon>
        <taxon>Bacillati</taxon>
        <taxon>Bacillota</taxon>
        <taxon>Clostridia</taxon>
        <taxon>Eubacteriales</taxon>
        <taxon>Intestinimonas</taxon>
    </lineage>
</organism>
<dbReference type="Proteomes" id="UP001200313">
    <property type="component" value="Unassembled WGS sequence"/>
</dbReference>
<name>A0ABS9MEE5_9FIRM</name>
<proteinExistence type="predicted"/>
<reference evidence="1 2" key="1">
    <citation type="submission" date="2022-01" db="EMBL/GenBank/DDBJ databases">
        <title>Collection of gut derived symbiotic bacterial strains cultured from healthy donors.</title>
        <authorList>
            <person name="Lin H."/>
            <person name="Kohout C."/>
            <person name="Waligurski E."/>
            <person name="Pamer E.G."/>
        </authorList>
    </citation>
    <scope>NUCLEOTIDE SEQUENCE [LARGE SCALE GENOMIC DNA]</scope>
    <source>
        <strain evidence="1 2">DFI.3.7</strain>
    </source>
</reference>
<dbReference type="RefSeq" id="WP_177694697.1">
    <property type="nucleotide sequence ID" value="NZ_JAKNJB010000068.1"/>
</dbReference>
<sequence>MEKKYIADVYVGIETGPHGTFSAVVLSGNEPDSMNNAVDQLEEALGVHEGDEDDGFDFDWNIFRCQIPDSLVEQIRKDAVKDYLKQVIP</sequence>
<gene>
    <name evidence="1" type="ORF">L0P79_19405</name>
</gene>
<evidence type="ECO:0000313" key="1">
    <source>
        <dbReference type="EMBL" id="MCG4529197.1"/>
    </source>
</evidence>
<evidence type="ECO:0000313" key="2">
    <source>
        <dbReference type="Proteomes" id="UP001200313"/>
    </source>
</evidence>
<evidence type="ECO:0008006" key="3">
    <source>
        <dbReference type="Google" id="ProtNLM"/>
    </source>
</evidence>
<comment type="caution">
    <text evidence="1">The sequence shown here is derived from an EMBL/GenBank/DDBJ whole genome shotgun (WGS) entry which is preliminary data.</text>
</comment>